<dbReference type="PANTHER" id="PTHR43364">
    <property type="entry name" value="NADH-SPECIFIC METHYLGLYOXAL REDUCTASE-RELATED"/>
    <property type="match status" value="1"/>
</dbReference>
<dbReference type="GO" id="GO:0005829">
    <property type="term" value="C:cytosol"/>
    <property type="evidence" value="ECO:0007669"/>
    <property type="project" value="TreeGrafter"/>
</dbReference>
<dbReference type="InterPro" id="IPR023210">
    <property type="entry name" value="NADP_OxRdtase_dom"/>
</dbReference>
<proteinExistence type="predicted"/>
<dbReference type="GO" id="GO:0016491">
    <property type="term" value="F:oxidoreductase activity"/>
    <property type="evidence" value="ECO:0007669"/>
    <property type="project" value="UniProtKB-KW"/>
</dbReference>
<sequence>MKKVKLGKSGIEVSAMTIGCWSFGGGDYWGEQSQKDVDSVVNTALDLGVNTFDTAEMYNNGASEISLGKALKGRRDEAIVISKTGPDNAGRVREHCIKSLQRLGMDYLDVYMLHWPINKLAVKHFTSDTSEVLPTIEEAYAQLDALKKEGLIRTIGMSNFGRKQMEEVVHTGIQIDVNEMVYNILSRAIEAEIAPYCLEKNISIIGAMGLQQGLLAGIYKTPDDVPANQARSRHFSNNHGGGASRHGEDGAEKEMFSTLEQLQKIADDLHVHIAQLSIAWILKKPFMVSTLVGSRNINELQINVEACSLDISDETEQLIDKISQPVLDILGNNPDYYENSLNSRIF</sequence>
<name>A0A5M8NTM5_9BACT</name>
<gene>
    <name evidence="4" type="ORF">EZS26_003908</name>
</gene>
<evidence type="ECO:0000313" key="4">
    <source>
        <dbReference type="EMBL" id="KAA6299953.1"/>
    </source>
</evidence>
<dbReference type="AlphaFoldDB" id="A0A5M8NTM5"/>
<dbReference type="Pfam" id="PF00248">
    <property type="entry name" value="Aldo_ket_red"/>
    <property type="match status" value="1"/>
</dbReference>
<keyword evidence="1 4" id="KW-0560">Oxidoreductase</keyword>
<dbReference type="PROSITE" id="PS00062">
    <property type="entry name" value="ALDOKETO_REDUCTASE_2"/>
    <property type="match status" value="1"/>
</dbReference>
<dbReference type="CDD" id="cd19085">
    <property type="entry name" value="AKR_AKR11B3"/>
    <property type="match status" value="1"/>
</dbReference>
<evidence type="ECO:0000256" key="2">
    <source>
        <dbReference type="SAM" id="MobiDB-lite"/>
    </source>
</evidence>
<dbReference type="PANTHER" id="PTHR43364:SF4">
    <property type="entry name" value="NAD(P)-LINKED OXIDOREDUCTASE SUPERFAMILY PROTEIN"/>
    <property type="match status" value="1"/>
</dbReference>
<protein>
    <submittedName>
        <fullName evidence="4">General stress protein 69</fullName>
        <ecNumber evidence="4">1.1.1.-</ecNumber>
    </submittedName>
</protein>
<feature type="domain" description="NADP-dependent oxidoreductase" evidence="3">
    <location>
        <begin position="16"/>
        <end position="323"/>
    </location>
</feature>
<comment type="caution">
    <text evidence="4">The sequence shown here is derived from an EMBL/GenBank/DDBJ whole genome shotgun (WGS) entry which is preliminary data.</text>
</comment>
<dbReference type="InterPro" id="IPR018170">
    <property type="entry name" value="Aldo/ket_reductase_CS"/>
</dbReference>
<evidence type="ECO:0000256" key="1">
    <source>
        <dbReference type="ARBA" id="ARBA00023002"/>
    </source>
</evidence>
<organism evidence="4 5">
    <name type="scientific">Candidatus Ordinivivax streblomastigis</name>
    <dbReference type="NCBI Taxonomy" id="2540710"/>
    <lineage>
        <taxon>Bacteria</taxon>
        <taxon>Pseudomonadati</taxon>
        <taxon>Bacteroidota</taxon>
        <taxon>Bacteroidia</taxon>
        <taxon>Bacteroidales</taxon>
        <taxon>Candidatus Ordinivivax</taxon>
    </lineage>
</organism>
<feature type="region of interest" description="Disordered" evidence="2">
    <location>
        <begin position="227"/>
        <end position="251"/>
    </location>
</feature>
<dbReference type="InterPro" id="IPR020471">
    <property type="entry name" value="AKR"/>
</dbReference>
<dbReference type="InterPro" id="IPR050523">
    <property type="entry name" value="AKR_Detox_Biosynth"/>
</dbReference>
<dbReference type="Gene3D" id="3.20.20.100">
    <property type="entry name" value="NADP-dependent oxidoreductase domain"/>
    <property type="match status" value="1"/>
</dbReference>
<dbReference type="PRINTS" id="PR00069">
    <property type="entry name" value="ALDKETRDTASE"/>
</dbReference>
<evidence type="ECO:0000259" key="3">
    <source>
        <dbReference type="Pfam" id="PF00248"/>
    </source>
</evidence>
<dbReference type="EMBL" id="SNRX01000179">
    <property type="protein sequence ID" value="KAA6299953.1"/>
    <property type="molecule type" value="Genomic_DNA"/>
</dbReference>
<dbReference type="Proteomes" id="UP000324575">
    <property type="component" value="Unassembled WGS sequence"/>
</dbReference>
<dbReference type="InterPro" id="IPR036812">
    <property type="entry name" value="NAD(P)_OxRdtase_dom_sf"/>
</dbReference>
<evidence type="ECO:0000313" key="5">
    <source>
        <dbReference type="Proteomes" id="UP000324575"/>
    </source>
</evidence>
<dbReference type="EC" id="1.1.1.-" evidence="4"/>
<accession>A0A5M8NTM5</accession>
<reference evidence="4 5" key="1">
    <citation type="submission" date="2019-03" db="EMBL/GenBank/DDBJ databases">
        <title>Single cell metagenomics reveals metabolic interactions within the superorganism composed of flagellate Streblomastix strix and complex community of Bacteroidetes bacteria on its surface.</title>
        <authorList>
            <person name="Treitli S.C."/>
            <person name="Kolisko M."/>
            <person name="Husnik F."/>
            <person name="Keeling P."/>
            <person name="Hampl V."/>
        </authorList>
    </citation>
    <scope>NUCLEOTIDE SEQUENCE [LARGE SCALE GENOMIC DNA]</scope>
    <source>
        <strain evidence="4">St1</strain>
    </source>
</reference>
<dbReference type="SUPFAM" id="SSF51430">
    <property type="entry name" value="NAD(P)-linked oxidoreductase"/>
    <property type="match status" value="1"/>
</dbReference>